<evidence type="ECO:0000256" key="4">
    <source>
        <dbReference type="ARBA" id="ARBA00022842"/>
    </source>
</evidence>
<dbReference type="NCBIfam" id="TIGR01051">
    <property type="entry name" value="topA_bact"/>
    <property type="match status" value="1"/>
</dbReference>
<dbReference type="PROSITE" id="PS50880">
    <property type="entry name" value="TOPRIM"/>
    <property type="match status" value="1"/>
</dbReference>
<dbReference type="KEGG" id="pko:PKOR_19445"/>
<evidence type="ECO:0000259" key="10">
    <source>
        <dbReference type="PROSITE" id="PS50880"/>
    </source>
</evidence>
<dbReference type="InterPro" id="IPR023405">
    <property type="entry name" value="Topo_IA_core_domain"/>
</dbReference>
<dbReference type="SMART" id="SM00493">
    <property type="entry name" value="TOPRIM"/>
    <property type="match status" value="1"/>
</dbReference>
<dbReference type="GO" id="GO:0003677">
    <property type="term" value="F:DNA binding"/>
    <property type="evidence" value="ECO:0007669"/>
    <property type="project" value="UniProtKB-KW"/>
</dbReference>
<dbReference type="STRING" id="400092.PKOR_19445"/>
<dbReference type="PROSITE" id="PS00396">
    <property type="entry name" value="TOPO_IA_1"/>
    <property type="match status" value="1"/>
</dbReference>
<dbReference type="InterPro" id="IPR013497">
    <property type="entry name" value="Topo_IA_cen"/>
</dbReference>
<dbReference type="InterPro" id="IPR003601">
    <property type="entry name" value="Topo_IA_2"/>
</dbReference>
<proteinExistence type="inferred from homology"/>
<feature type="site" description="Interaction with DNA" evidence="8">
    <location>
        <position position="155"/>
    </location>
</feature>
<gene>
    <name evidence="8" type="primary">topA</name>
    <name evidence="12" type="ORF">PKOR_19445</name>
</gene>
<dbReference type="InterPro" id="IPR003602">
    <property type="entry name" value="Topo_IA_DNA-bd_dom"/>
</dbReference>
<dbReference type="Gene3D" id="1.10.460.10">
    <property type="entry name" value="Topoisomerase I, domain 2"/>
    <property type="match status" value="1"/>
</dbReference>
<feature type="compositionally biased region" description="Basic and acidic residues" evidence="9">
    <location>
        <begin position="765"/>
        <end position="788"/>
    </location>
</feature>
<dbReference type="PANTHER" id="PTHR42785:SF1">
    <property type="entry name" value="DNA TOPOISOMERASE"/>
    <property type="match status" value="1"/>
</dbReference>
<dbReference type="HOGENOM" id="CLU_002929_3_1_10"/>
<keyword evidence="5 8" id="KW-0799">Topoisomerase</keyword>
<feature type="compositionally biased region" description="Basic residues" evidence="9">
    <location>
        <begin position="800"/>
        <end position="811"/>
    </location>
</feature>
<evidence type="ECO:0000256" key="9">
    <source>
        <dbReference type="SAM" id="MobiDB-lite"/>
    </source>
</evidence>
<comment type="catalytic activity">
    <reaction evidence="1 8">
        <text>ATP-independent breakage of single-stranded DNA, followed by passage and rejoining.</text>
        <dbReference type="EC" id="5.6.2.1"/>
    </reaction>
</comment>
<dbReference type="GO" id="GO:0003917">
    <property type="term" value="F:DNA topoisomerase type I (single strand cut, ATP-independent) activity"/>
    <property type="evidence" value="ECO:0007669"/>
    <property type="project" value="UniProtKB-UniRule"/>
</dbReference>
<dbReference type="InterPro" id="IPR013824">
    <property type="entry name" value="Topo_IA_cen_sub1"/>
</dbReference>
<feature type="region of interest" description="Disordered" evidence="9">
    <location>
        <begin position="765"/>
        <end position="811"/>
    </location>
</feature>
<dbReference type="InterPro" id="IPR006171">
    <property type="entry name" value="TOPRIM_dom"/>
</dbReference>
<dbReference type="InterPro" id="IPR025589">
    <property type="entry name" value="Toprim_C_rpt"/>
</dbReference>
<dbReference type="PANTHER" id="PTHR42785">
    <property type="entry name" value="DNA TOPOISOMERASE, TYPE IA, CORE"/>
    <property type="match status" value="1"/>
</dbReference>
<feature type="domain" description="Toprim" evidence="10">
    <location>
        <begin position="3"/>
        <end position="113"/>
    </location>
</feature>
<dbReference type="InterPro" id="IPR028612">
    <property type="entry name" value="Topoisom_1_IA"/>
</dbReference>
<dbReference type="EC" id="5.6.2.1" evidence="8"/>
<evidence type="ECO:0000259" key="11">
    <source>
        <dbReference type="PROSITE" id="PS52039"/>
    </source>
</evidence>
<dbReference type="Pfam" id="PF01751">
    <property type="entry name" value="Toprim"/>
    <property type="match status" value="1"/>
</dbReference>
<protein>
    <recommendedName>
        <fullName evidence="8">DNA topoisomerase 1</fullName>
        <ecNumber evidence="8">5.6.2.1</ecNumber>
    </recommendedName>
    <alternativeName>
        <fullName evidence="8">DNA topoisomerase I</fullName>
    </alternativeName>
</protein>
<dbReference type="GO" id="GO:0046872">
    <property type="term" value="F:metal ion binding"/>
    <property type="evidence" value="ECO:0007669"/>
    <property type="project" value="UniProtKB-KW"/>
</dbReference>
<feature type="active site" description="O-(5'-phospho-DNA)-tyrosine intermediate" evidence="8">
    <location>
        <position position="283"/>
    </location>
</feature>
<dbReference type="Pfam" id="PF01131">
    <property type="entry name" value="Topoisom_bac"/>
    <property type="match status" value="1"/>
</dbReference>
<reference evidence="12 13" key="1">
    <citation type="journal article" date="2015" name="Sci. Rep.">
        <title>Unraveling adaptation of Pontibacter korlensis to radiation and infertility in desert through complete genome and comparative transcriptomic analysis.</title>
        <authorList>
            <person name="Dai J."/>
            <person name="Dai W."/>
            <person name="Qiu C."/>
            <person name="Yang Z."/>
            <person name="Zhang Y."/>
            <person name="Zhou M."/>
            <person name="Zhang L."/>
            <person name="Fang C."/>
            <person name="Gao Q."/>
            <person name="Yang Q."/>
            <person name="Li X."/>
            <person name="Wang Z."/>
            <person name="Wang Z."/>
            <person name="Jia Z."/>
            <person name="Chen X."/>
        </authorList>
    </citation>
    <scope>NUCLEOTIDE SEQUENCE [LARGE SCALE GENOMIC DNA]</scope>
    <source>
        <strain evidence="12 13">X14-1T</strain>
    </source>
</reference>
<keyword evidence="3" id="KW-0479">Metal-binding</keyword>
<comment type="similarity">
    <text evidence="2 8">Belongs to the type IA topoisomerase family.</text>
</comment>
<dbReference type="Gene3D" id="3.40.50.140">
    <property type="match status" value="1"/>
</dbReference>
<feature type="site" description="Interaction with DNA" evidence="8">
    <location>
        <position position="143"/>
    </location>
</feature>
<dbReference type="PROSITE" id="PS52039">
    <property type="entry name" value="TOPO_IA_2"/>
    <property type="match status" value="1"/>
</dbReference>
<comment type="caution">
    <text evidence="8">Lacks conserved residue(s) required for the propagation of feature annotation.</text>
</comment>
<dbReference type="Gene3D" id="1.10.290.10">
    <property type="entry name" value="Topoisomerase I, domain 4"/>
    <property type="match status" value="1"/>
</dbReference>
<feature type="domain" description="Topo IA-type catalytic" evidence="11">
    <location>
        <begin position="129"/>
        <end position="576"/>
    </location>
</feature>
<evidence type="ECO:0000256" key="8">
    <source>
        <dbReference type="HAMAP-Rule" id="MF_00952"/>
    </source>
</evidence>
<dbReference type="OrthoDB" id="9804262at2"/>
<comment type="subunit">
    <text evidence="8">Monomer.</text>
</comment>
<dbReference type="CDD" id="cd03363">
    <property type="entry name" value="TOPRIM_TopoIA_TopoI"/>
    <property type="match status" value="1"/>
</dbReference>
<evidence type="ECO:0000256" key="1">
    <source>
        <dbReference type="ARBA" id="ARBA00000213"/>
    </source>
</evidence>
<sequence>MIKNLVIVESPAKAKTIEGYLGKDFVVKSSFGHVRDLPKDNNAIDIEHGFKPTYVISSDKKEVVSQLRKLAKEAEIVWLASDDDREGEAISWHLTEALNLNDTKTRRIVFREITKNAILNAISSPRGIDMDLVNAQQARRILDRLVGFELSPVLWKKIKTGLSAGRVQSVAVRLVVEREREIDRFKAEAAFRITAVFDVQGRTLEAELPKKFKAEEEAQAFLQQCIGAEYKIENLEQKPLKRSPAPPFTTSTLQQEASRKLYFSVAQTMTIAQRLYEAGKISYMRTDSVNLSEEAIQGASNEIQRSFGEKFVKTRRFKTKSSSAQEAHEAIRPTDFSQMNVSSDRNEQRLYELIWKRAIASQMADAEIEKTTVTIGISTQQDHKLQATGEVIKFEGFLKVYIESKDDDEEGADEDVKGMLPPLSIGQGINLRQMLATQRYSRPPARYTEASLVKKLEEMGIGRPSTYAPTISTIQKRGYVEKDSREGKERNFQVLTLKDGNITTQTKTEITGAEKGKLFPTDTAMVVNDFLVEHFPNVIDYSFTARVEAEFDEIAQGQKEWENMLDQFYQKFHKRIESSENISRADVSGARELGADPVTGKTIIAKLGRFGPYVQLGEENEETGQKPVYASLRKGQFIESLTLEDALELFKLPRIVGTFEDKEMKAAIGRFGPYISHNSKFYSLPKTLDPLKVTAEEAIELIQAKRKADAEKIIKTFPENPDIQVLNGRYGPYIVAGKKNVKIPKDKEPSELTLEECVALAEATPEKKGRGGFKKKADADKPAAEKKTATKAKAATTKKTTAKKTTTKKKA</sequence>
<dbReference type="Gene3D" id="2.70.20.10">
    <property type="entry name" value="Topoisomerase I, domain 3"/>
    <property type="match status" value="1"/>
</dbReference>
<feature type="site" description="Interaction with DNA" evidence="8">
    <location>
        <position position="140"/>
    </location>
</feature>
<dbReference type="InterPro" id="IPR000380">
    <property type="entry name" value="Topo_IA"/>
</dbReference>
<evidence type="ECO:0000313" key="13">
    <source>
        <dbReference type="Proteomes" id="UP000033109"/>
    </source>
</evidence>
<feature type="site" description="Interaction with DNA" evidence="8">
    <location>
        <position position="139"/>
    </location>
</feature>
<dbReference type="InterPro" id="IPR013825">
    <property type="entry name" value="Topo_IA_cen_sub2"/>
</dbReference>
<dbReference type="Pfam" id="PF13368">
    <property type="entry name" value="Toprim_C_rpt"/>
    <property type="match status" value="3"/>
</dbReference>
<dbReference type="GO" id="GO:0006265">
    <property type="term" value="P:DNA topological change"/>
    <property type="evidence" value="ECO:0007669"/>
    <property type="project" value="UniProtKB-UniRule"/>
</dbReference>
<evidence type="ECO:0000256" key="2">
    <source>
        <dbReference type="ARBA" id="ARBA00009446"/>
    </source>
</evidence>
<dbReference type="AlphaFoldDB" id="A0A0E3ZIV3"/>
<evidence type="ECO:0000313" key="12">
    <source>
        <dbReference type="EMBL" id="AKD04873.1"/>
    </source>
</evidence>
<keyword evidence="4" id="KW-0460">Magnesium</keyword>
<dbReference type="InterPro" id="IPR005733">
    <property type="entry name" value="TopoI_bac-type"/>
</dbReference>
<dbReference type="SMART" id="SM00437">
    <property type="entry name" value="TOP1Ac"/>
    <property type="match status" value="1"/>
</dbReference>
<dbReference type="InterPro" id="IPR013826">
    <property type="entry name" value="Topo_IA_cen_sub3"/>
</dbReference>
<accession>A0A0E3ZIV3</accession>
<evidence type="ECO:0000256" key="7">
    <source>
        <dbReference type="ARBA" id="ARBA00023235"/>
    </source>
</evidence>
<keyword evidence="13" id="KW-1185">Reference proteome</keyword>
<evidence type="ECO:0000256" key="3">
    <source>
        <dbReference type="ARBA" id="ARBA00022723"/>
    </source>
</evidence>
<comment type="function">
    <text evidence="8">Releases the supercoiling and torsional tension of DNA, which is introduced during the DNA replication and transcription, by transiently cleaving and rejoining one strand of the DNA duplex. Introduces a single-strand break via transesterification at a target site in duplex DNA. The scissile phosphodiester is attacked by the catalytic tyrosine of the enzyme, resulting in the formation of a DNA-(5'-phosphotyrosyl)-enzyme intermediate and the expulsion of a 3'-OH DNA strand. The free DNA strand then undergoes passage around the unbroken strand, thus removing DNA supercoils. Finally, in the religation step, the DNA 3'-OH attacks the covalent intermediate to expel the active-site tyrosine and restore the DNA phosphodiester backbone.</text>
</comment>
<dbReference type="RefSeq" id="WP_046312892.1">
    <property type="nucleotide sequence ID" value="NZ_CBCSCY010000041.1"/>
</dbReference>
<dbReference type="HAMAP" id="MF_00952">
    <property type="entry name" value="Topoisom_1_prok"/>
    <property type="match status" value="1"/>
</dbReference>
<feature type="region of interest" description="Disordered" evidence="9">
    <location>
        <begin position="323"/>
        <end position="342"/>
    </location>
</feature>
<name>A0A0E3ZIV3_9BACT</name>
<feature type="site" description="Interaction with DNA" evidence="8">
    <location>
        <position position="477"/>
    </location>
</feature>
<keyword evidence="7 8" id="KW-0413">Isomerase</keyword>
<organism evidence="12 13">
    <name type="scientific">Pontibacter korlensis</name>
    <dbReference type="NCBI Taxonomy" id="400092"/>
    <lineage>
        <taxon>Bacteria</taxon>
        <taxon>Pseudomonadati</taxon>
        <taxon>Bacteroidota</taxon>
        <taxon>Cytophagia</taxon>
        <taxon>Cytophagales</taxon>
        <taxon>Hymenobacteraceae</taxon>
        <taxon>Pontibacter</taxon>
    </lineage>
</organism>
<dbReference type="SUPFAM" id="SSF56712">
    <property type="entry name" value="Prokaryotic type I DNA topoisomerase"/>
    <property type="match status" value="1"/>
</dbReference>
<dbReference type="InterPro" id="IPR023406">
    <property type="entry name" value="Topo_IA_AS"/>
</dbReference>
<dbReference type="Proteomes" id="UP000033109">
    <property type="component" value="Chromosome"/>
</dbReference>
<keyword evidence="6 8" id="KW-0238">DNA-binding</keyword>
<dbReference type="CDD" id="cd00186">
    <property type="entry name" value="TOP1Ac"/>
    <property type="match status" value="1"/>
</dbReference>
<feature type="region of interest" description="Interaction with DNA" evidence="8">
    <location>
        <begin position="163"/>
        <end position="168"/>
    </location>
</feature>
<dbReference type="PRINTS" id="PR00417">
    <property type="entry name" value="PRTPISMRASEI"/>
</dbReference>
<feature type="site" description="Interaction with DNA" evidence="8">
    <location>
        <position position="33"/>
    </location>
</feature>
<evidence type="ECO:0000256" key="6">
    <source>
        <dbReference type="ARBA" id="ARBA00023125"/>
    </source>
</evidence>
<feature type="site" description="Interaction with DNA" evidence="8">
    <location>
        <position position="285"/>
    </location>
</feature>
<dbReference type="SMART" id="SM00436">
    <property type="entry name" value="TOP1Bc"/>
    <property type="match status" value="1"/>
</dbReference>
<evidence type="ECO:0000256" key="5">
    <source>
        <dbReference type="ARBA" id="ARBA00023029"/>
    </source>
</evidence>
<dbReference type="PATRIC" id="fig|400092.3.peg.4252"/>
<dbReference type="EMBL" id="CP009621">
    <property type="protein sequence ID" value="AKD04873.1"/>
    <property type="molecule type" value="Genomic_DNA"/>
</dbReference>
<dbReference type="InterPro" id="IPR034149">
    <property type="entry name" value="TOPRIM_TopoI"/>
</dbReference>